<organism evidence="3 4">
    <name type="scientific">Salegentibacter maritimus</name>
    <dbReference type="NCBI Taxonomy" id="2794347"/>
    <lineage>
        <taxon>Bacteria</taxon>
        <taxon>Pseudomonadati</taxon>
        <taxon>Bacteroidota</taxon>
        <taxon>Flavobacteriia</taxon>
        <taxon>Flavobacteriales</taxon>
        <taxon>Flavobacteriaceae</taxon>
        <taxon>Salegentibacter</taxon>
    </lineage>
</organism>
<evidence type="ECO:0000313" key="3">
    <source>
        <dbReference type="EMBL" id="MBI6119148.1"/>
    </source>
</evidence>
<accession>A0ABS0TGN3</accession>
<protein>
    <submittedName>
        <fullName evidence="3">AAA family ATPase</fullName>
    </submittedName>
</protein>
<dbReference type="Pfam" id="PF13476">
    <property type="entry name" value="AAA_23"/>
    <property type="match status" value="1"/>
</dbReference>
<dbReference type="CDD" id="cd00267">
    <property type="entry name" value="ABC_ATPase"/>
    <property type="match status" value="1"/>
</dbReference>
<keyword evidence="4" id="KW-1185">Reference proteome</keyword>
<dbReference type="RefSeq" id="WP_198637922.1">
    <property type="nucleotide sequence ID" value="NZ_JAEHNY010000003.1"/>
</dbReference>
<gene>
    <name evidence="3" type="ORF">I6U50_03830</name>
</gene>
<dbReference type="EMBL" id="JAEHNY010000003">
    <property type="protein sequence ID" value="MBI6119148.1"/>
    <property type="molecule type" value="Genomic_DNA"/>
</dbReference>
<dbReference type="InterPro" id="IPR027417">
    <property type="entry name" value="P-loop_NTPase"/>
</dbReference>
<name>A0ABS0TGN3_9FLAO</name>
<feature type="coiled-coil region" evidence="1">
    <location>
        <begin position="593"/>
        <end position="634"/>
    </location>
</feature>
<reference evidence="3 4" key="1">
    <citation type="submission" date="2020-12" db="EMBL/GenBank/DDBJ databases">
        <title>Salegentibacter orientalis sp. nov., isolated from costal sediment.</title>
        <authorList>
            <person name="Lian F.-B."/>
        </authorList>
    </citation>
    <scope>NUCLEOTIDE SEQUENCE [LARGE SCALE GENOMIC DNA]</scope>
    <source>
        <strain evidence="3 4">F60176</strain>
    </source>
</reference>
<dbReference type="PANTHER" id="PTHR32114">
    <property type="entry name" value="ABC TRANSPORTER ABCH.3"/>
    <property type="match status" value="1"/>
</dbReference>
<keyword evidence="1" id="KW-0175">Coiled coil</keyword>
<dbReference type="Proteomes" id="UP000635665">
    <property type="component" value="Unassembled WGS sequence"/>
</dbReference>
<dbReference type="InterPro" id="IPR038729">
    <property type="entry name" value="Rad50/SbcC_AAA"/>
</dbReference>
<evidence type="ECO:0000313" key="4">
    <source>
        <dbReference type="Proteomes" id="UP000635665"/>
    </source>
</evidence>
<dbReference type="SUPFAM" id="SSF52540">
    <property type="entry name" value="P-loop containing nucleoside triphosphate hydrolases"/>
    <property type="match status" value="1"/>
</dbReference>
<dbReference type="PANTHER" id="PTHR32114:SF2">
    <property type="entry name" value="ABC TRANSPORTER ABCH.3"/>
    <property type="match status" value="1"/>
</dbReference>
<feature type="domain" description="Rad50/SbcC-type AAA" evidence="2">
    <location>
        <begin position="7"/>
        <end position="229"/>
    </location>
</feature>
<feature type="coiled-coil region" evidence="1">
    <location>
        <begin position="208"/>
        <end position="235"/>
    </location>
</feature>
<comment type="caution">
    <text evidence="3">The sequence shown here is derived from an EMBL/GenBank/DDBJ whole genome shotgun (WGS) entry which is preliminary data.</text>
</comment>
<dbReference type="Gene3D" id="3.40.50.300">
    <property type="entry name" value="P-loop containing nucleotide triphosphate hydrolases"/>
    <property type="match status" value="2"/>
</dbReference>
<sequence>MGIKIKKLSIKNFKVYKEKEFDFKDNSLIVFDGPNGFGKTTFFDAMELIFTGKIRRYDDFKSKLIDNRETRLENPLYNNEGDGLPITLKVQFEYKGVDYFLMRQTEPFNELNNYLDFNAFKLFALANFEDIPTENNRKSDDYISEFLGLNYKDDFEFLNYIEQEDSLYLLKRNEKDKQESISYLFNTQDFEVKINKFKLIKDRLKKFDDSFLQEIDKLEEKIESIKEDIFNEEKTEFSKLFEKKEYNWDSEDIDFDITSYESILAEDAGILPKIKNLIQNKEDFLKSIYNKKLDRVLDEEMTLTRIYYYDYFRKEEEKIFLERDLSLLIDNLIEGLDDFSFTQLMDNDYDLDTKIKDEIDDDQIIASYEKKLNELKVAYERSDKASKIYARMLSSHNNLKSHLNEFHINIEENGICPLCGYDWGSKEALLEEIEEQRLELEEFDKDLNAELNNLRNKFLSNQAEELIGVLENFQEDFLFKKEYFESDFFNKDFKKLDDEIKDILKTLEIDYSKLISTSTELKDEQNKPDGFLEFLQLQKITFDEDNLMSYFEEIYSSYFDRNVESLENLSITDIDKKKLYIRYRFSLYLDESLKNKNADLEKLQNQKSKCQNSLSTVNRIVKSLQESLKSYNDQLIKDIELLFHIYSGRIVQDFYGGLGLFIVNKRDKIKFVTAPDKTYDAIFSMSNGQLSALIISFTMALNKKYSSNKLLLIDDPVQSMDDMNTAGFVEVLRNDFKDTQIFLSTHEQNLSTYVRYKFKKFNISTLRYSLNENHLQ</sequence>
<evidence type="ECO:0000256" key="1">
    <source>
        <dbReference type="SAM" id="Coils"/>
    </source>
</evidence>
<proteinExistence type="predicted"/>
<evidence type="ECO:0000259" key="2">
    <source>
        <dbReference type="Pfam" id="PF13476"/>
    </source>
</evidence>
<feature type="coiled-coil region" evidence="1">
    <location>
        <begin position="426"/>
        <end position="476"/>
    </location>
</feature>